<feature type="signal peptide" evidence="1">
    <location>
        <begin position="1"/>
        <end position="20"/>
    </location>
</feature>
<evidence type="ECO:0000259" key="3">
    <source>
        <dbReference type="Pfam" id="PF20736"/>
    </source>
</evidence>
<feature type="domain" description="Non-reducing end beta-L-arabinofuranosidase-like GH127 catalytic" evidence="2">
    <location>
        <begin position="49"/>
        <end position="427"/>
    </location>
</feature>
<evidence type="ECO:0000259" key="2">
    <source>
        <dbReference type="Pfam" id="PF07944"/>
    </source>
</evidence>
<protein>
    <recommendedName>
        <fullName evidence="5">Non-reducing end beta-L-arabinofuranosidase</fullName>
    </recommendedName>
</protein>
<dbReference type="InterPro" id="IPR019819">
    <property type="entry name" value="Carboxylesterase_B_CS"/>
</dbReference>
<keyword evidence="1" id="KW-0732">Signal</keyword>
<organism evidence="4">
    <name type="scientific">Paraprevotella clara</name>
    <dbReference type="NCBI Taxonomy" id="454154"/>
    <lineage>
        <taxon>Bacteria</taxon>
        <taxon>Pseudomonadati</taxon>
        <taxon>Bacteroidota</taxon>
        <taxon>Bacteroidia</taxon>
        <taxon>Bacteroidales</taxon>
        <taxon>Prevotellaceae</taxon>
        <taxon>Paraprevotella</taxon>
    </lineage>
</organism>
<dbReference type="Pfam" id="PF20736">
    <property type="entry name" value="Glyco_hydro127M"/>
    <property type="match status" value="1"/>
</dbReference>
<feature type="domain" description="Non-reducing end beta-L-arabinofuranosidase-like GH127 middle" evidence="3">
    <location>
        <begin position="437"/>
        <end position="530"/>
    </location>
</feature>
<dbReference type="PANTHER" id="PTHR31151">
    <property type="entry name" value="PROLINE-TRNA LIGASE (DUF1680)"/>
    <property type="match status" value="1"/>
</dbReference>
<dbReference type="InterPro" id="IPR049046">
    <property type="entry name" value="Beta-AFase-like_GH127_middle"/>
</dbReference>
<gene>
    <name evidence="4" type="ORF">PCLFYP37_00182</name>
</gene>
<evidence type="ECO:0000313" key="4">
    <source>
        <dbReference type="EMBL" id="VYU54619.1"/>
    </source>
</evidence>
<dbReference type="InterPro" id="IPR012878">
    <property type="entry name" value="Beta-AFase-like_GH127_cat"/>
</dbReference>
<dbReference type="PROSITE" id="PS00941">
    <property type="entry name" value="CARBOXYLESTERASE_B_2"/>
    <property type="match status" value="1"/>
</dbReference>
<name>A0A6N3FSH6_9BACT</name>
<sequence>MKKGIIISLFWGMGMAAGMAQSVYPGICEGRFSVSVQVPLAAESFDLQDVRLLPGRFRDNMMRDSAWMVSIGADRLLHGFRTTAGVFAGREGGYMTVKKLGGWESLDCELRGHTTGHMLSALALMYAATGSDVFKMKGDSLVAGLAEVQAVGTGGYLSAYPEELINRNIRGESVWAPWYTLHKLFSGLIDQYLYAGNAQALDVVRKMGDWAYGKLRPLPEETRRKMIRNEFGGINESFYNLYALTGDERYRWLAGFFYHNDVIDPLKEQRDDLGTKHTNTFIPKVLAEARNYELTGDGDSKALSEFFWHTMIGRHTFAPGCSSDKEHYFDPDEFSKHISGYTGETCCTYNMLKLSRHLFCWEASPEVADYYERALYNHILGQQDPATGMVSYFLPLQSGTHKVYSTPENSFWCCVGSGFESHAKYAESIYYRGEDCLYVNLFIPSELAWKEKGLNLRQETRFPEEETTRLTLALETSRRLAVKLRYPSWSGRPTVRVNGKSVRVKQHPGSYITLDRRWEDGDRIEVTYPMRLAMERMPDNPRKGALLYGPVVLAGVLGTEGMQPPAPYSNPFRYNDYYTYDYHIPQGLPCSLPWDDRHPERVLKRTGKGLAFVTESGVQVFPLYDVHRQRYVVYWDCMEQQ</sequence>
<evidence type="ECO:0008006" key="5">
    <source>
        <dbReference type="Google" id="ProtNLM"/>
    </source>
</evidence>
<evidence type="ECO:0000256" key="1">
    <source>
        <dbReference type="SAM" id="SignalP"/>
    </source>
</evidence>
<dbReference type="EMBL" id="CACRUT010000023">
    <property type="protein sequence ID" value="VYU54619.1"/>
    <property type="molecule type" value="Genomic_DNA"/>
</dbReference>
<accession>A0A6N3FSH6</accession>
<dbReference type="Pfam" id="PF07944">
    <property type="entry name" value="Beta-AFase-like_GH127_cat"/>
    <property type="match status" value="1"/>
</dbReference>
<feature type="chain" id="PRO_5026747925" description="Non-reducing end beta-L-arabinofuranosidase" evidence="1">
    <location>
        <begin position="21"/>
        <end position="641"/>
    </location>
</feature>
<dbReference type="InterPro" id="IPR008928">
    <property type="entry name" value="6-hairpin_glycosidase_sf"/>
</dbReference>
<reference evidence="4" key="1">
    <citation type="submission" date="2019-11" db="EMBL/GenBank/DDBJ databases">
        <authorList>
            <person name="Feng L."/>
        </authorList>
    </citation>
    <scope>NUCLEOTIDE SEQUENCE</scope>
    <source>
        <strain evidence="4">PclaraLFYP37</strain>
    </source>
</reference>
<dbReference type="RefSeq" id="WP_021980660.1">
    <property type="nucleotide sequence ID" value="NZ_CACRUT010000023.1"/>
</dbReference>
<dbReference type="SUPFAM" id="SSF48208">
    <property type="entry name" value="Six-hairpin glycosidases"/>
    <property type="match status" value="1"/>
</dbReference>
<dbReference type="AlphaFoldDB" id="A0A6N3FSH6"/>
<dbReference type="GO" id="GO:0005975">
    <property type="term" value="P:carbohydrate metabolic process"/>
    <property type="evidence" value="ECO:0007669"/>
    <property type="project" value="InterPro"/>
</dbReference>
<proteinExistence type="predicted"/>
<dbReference type="PANTHER" id="PTHR31151:SF0">
    <property type="entry name" value="PROLINE-TRNA LIGASE (DUF1680)"/>
    <property type="match status" value="1"/>
</dbReference>